<dbReference type="SUPFAM" id="SSF53850">
    <property type="entry name" value="Periplasmic binding protein-like II"/>
    <property type="match status" value="1"/>
</dbReference>
<dbReference type="EMBL" id="JMCB01000015">
    <property type="protein sequence ID" value="KFE63949.1"/>
    <property type="molecule type" value="Genomic_DNA"/>
</dbReference>
<comment type="caution">
    <text evidence="2">The sequence shown here is derived from an EMBL/GenBank/DDBJ whole genome shotgun (WGS) entry which is preliminary data.</text>
</comment>
<dbReference type="OrthoDB" id="9787460at2"/>
<comment type="similarity">
    <text evidence="1">Belongs to the LysR transcriptional regulatory family.</text>
</comment>
<dbReference type="RefSeq" id="WP_044195082.1">
    <property type="nucleotide sequence ID" value="NZ_JMCB01000015.1"/>
</dbReference>
<evidence type="ECO:0000313" key="3">
    <source>
        <dbReference type="Proteomes" id="UP000028725"/>
    </source>
</evidence>
<reference evidence="2 3" key="1">
    <citation type="submission" date="2014-04" db="EMBL/GenBank/DDBJ databases">
        <title>Genome assembly of Hyalangium minutum DSM 14724.</title>
        <authorList>
            <person name="Sharma G."/>
            <person name="Subramanian S."/>
        </authorList>
    </citation>
    <scope>NUCLEOTIDE SEQUENCE [LARGE SCALE GENOMIC DNA]</scope>
    <source>
        <strain evidence="2 3">DSM 14724</strain>
    </source>
</reference>
<evidence type="ECO:0008006" key="4">
    <source>
        <dbReference type="Google" id="ProtNLM"/>
    </source>
</evidence>
<dbReference type="AlphaFoldDB" id="A0A085W8D6"/>
<dbReference type="Proteomes" id="UP000028725">
    <property type="component" value="Unassembled WGS sequence"/>
</dbReference>
<dbReference type="PANTHER" id="PTHR30537">
    <property type="entry name" value="HTH-TYPE TRANSCRIPTIONAL REGULATOR"/>
    <property type="match status" value="1"/>
</dbReference>
<dbReference type="GO" id="GO:0006351">
    <property type="term" value="P:DNA-templated transcription"/>
    <property type="evidence" value="ECO:0007669"/>
    <property type="project" value="TreeGrafter"/>
</dbReference>
<dbReference type="GO" id="GO:0043565">
    <property type="term" value="F:sequence-specific DNA binding"/>
    <property type="evidence" value="ECO:0007669"/>
    <property type="project" value="TreeGrafter"/>
</dbReference>
<keyword evidence="3" id="KW-1185">Reference proteome</keyword>
<proteinExistence type="inferred from homology"/>
<evidence type="ECO:0000313" key="2">
    <source>
        <dbReference type="EMBL" id="KFE63949.1"/>
    </source>
</evidence>
<dbReference type="Gene3D" id="3.40.190.290">
    <property type="match status" value="2"/>
</dbReference>
<name>A0A085W8D6_9BACT</name>
<dbReference type="InterPro" id="IPR058163">
    <property type="entry name" value="LysR-type_TF_proteobact-type"/>
</dbReference>
<dbReference type="PANTHER" id="PTHR30537:SF3">
    <property type="entry name" value="TRANSCRIPTIONAL REGULATORY PROTEIN"/>
    <property type="match status" value="1"/>
</dbReference>
<dbReference type="STRING" id="394096.DB31_2361"/>
<gene>
    <name evidence="2" type="ORF">DB31_2361</name>
</gene>
<accession>A0A085W8D6</accession>
<dbReference type="GO" id="GO:0003700">
    <property type="term" value="F:DNA-binding transcription factor activity"/>
    <property type="evidence" value="ECO:0007669"/>
    <property type="project" value="TreeGrafter"/>
</dbReference>
<protein>
    <recommendedName>
        <fullName evidence="4">LysR substrate-binding domain-containing protein</fullName>
    </recommendedName>
</protein>
<sequence>MRTFKPRGDSLVARKVGQLAWRLYATGKYLERAPPLKAPPDLAQHELVGFDAALSEAAAAHQGVASLPCILAGRYPQLRPVLPEVELPMEDVWRVSSREARQVERVRGVMGFLSEQFERMRAEMLGVR</sequence>
<evidence type="ECO:0000256" key="1">
    <source>
        <dbReference type="ARBA" id="ARBA00009437"/>
    </source>
</evidence>
<organism evidence="2 3">
    <name type="scientific">Hyalangium minutum</name>
    <dbReference type="NCBI Taxonomy" id="394096"/>
    <lineage>
        <taxon>Bacteria</taxon>
        <taxon>Pseudomonadati</taxon>
        <taxon>Myxococcota</taxon>
        <taxon>Myxococcia</taxon>
        <taxon>Myxococcales</taxon>
        <taxon>Cystobacterineae</taxon>
        <taxon>Archangiaceae</taxon>
        <taxon>Hyalangium</taxon>
    </lineage>
</organism>